<dbReference type="Gene3D" id="1.20.5.650">
    <property type="entry name" value="Single helix bin"/>
    <property type="match status" value="1"/>
</dbReference>
<feature type="compositionally biased region" description="Low complexity" evidence="10">
    <location>
        <begin position="390"/>
        <end position="400"/>
    </location>
</feature>
<evidence type="ECO:0000256" key="7">
    <source>
        <dbReference type="ARBA" id="ARBA00023159"/>
    </source>
</evidence>
<keyword evidence="6" id="KW-0805">Transcription regulation</keyword>
<evidence type="ECO:0000256" key="3">
    <source>
        <dbReference type="ARBA" id="ARBA00022723"/>
    </source>
</evidence>
<keyword evidence="8" id="KW-0804">Transcription</keyword>
<evidence type="ECO:0000256" key="2">
    <source>
        <dbReference type="ARBA" id="ARBA00010857"/>
    </source>
</evidence>
<evidence type="ECO:0000256" key="8">
    <source>
        <dbReference type="ARBA" id="ARBA00023163"/>
    </source>
</evidence>
<feature type="compositionally biased region" description="Basic residues" evidence="10">
    <location>
        <begin position="625"/>
        <end position="636"/>
    </location>
</feature>
<dbReference type="GO" id="GO:0005634">
    <property type="term" value="C:nucleus"/>
    <property type="evidence" value="ECO:0007669"/>
    <property type="project" value="UniProtKB-SubCell"/>
</dbReference>
<dbReference type="PANTHER" id="PTHR11618">
    <property type="entry name" value="TRANSCRIPTION INITIATION FACTOR IIB-RELATED"/>
    <property type="match status" value="1"/>
</dbReference>
<feature type="region of interest" description="Disordered" evidence="10">
    <location>
        <begin position="16"/>
        <end position="65"/>
    </location>
</feature>
<dbReference type="InterPro" id="IPR036915">
    <property type="entry name" value="Cyclin-like_sf"/>
</dbReference>
<dbReference type="EMBL" id="JANBVO010000002">
    <property type="protein sequence ID" value="KAJ9156180.1"/>
    <property type="molecule type" value="Genomic_DNA"/>
</dbReference>
<evidence type="ECO:0000313" key="13">
    <source>
        <dbReference type="Proteomes" id="UP001174694"/>
    </source>
</evidence>
<evidence type="ECO:0000256" key="10">
    <source>
        <dbReference type="SAM" id="MobiDB-lite"/>
    </source>
</evidence>
<dbReference type="GO" id="GO:0017025">
    <property type="term" value="F:TBP-class protein binding"/>
    <property type="evidence" value="ECO:0007669"/>
    <property type="project" value="InterPro"/>
</dbReference>
<evidence type="ECO:0000256" key="5">
    <source>
        <dbReference type="ARBA" id="ARBA00022833"/>
    </source>
</evidence>
<comment type="subcellular location">
    <subcellularLocation>
        <location evidence="1">Nucleus</location>
    </subcellularLocation>
</comment>
<organism evidence="12 13">
    <name type="scientific">Pleurostoma richardsiae</name>
    <dbReference type="NCBI Taxonomy" id="41990"/>
    <lineage>
        <taxon>Eukaryota</taxon>
        <taxon>Fungi</taxon>
        <taxon>Dikarya</taxon>
        <taxon>Ascomycota</taxon>
        <taxon>Pezizomycotina</taxon>
        <taxon>Sordariomycetes</taxon>
        <taxon>Sordariomycetidae</taxon>
        <taxon>Calosphaeriales</taxon>
        <taxon>Pleurostomataceae</taxon>
        <taxon>Pleurostoma</taxon>
    </lineage>
</organism>
<dbReference type="GO" id="GO:0008270">
    <property type="term" value="F:zinc ion binding"/>
    <property type="evidence" value="ECO:0007669"/>
    <property type="project" value="UniProtKB-KW"/>
</dbReference>
<dbReference type="Pfam" id="PF07741">
    <property type="entry name" value="BRF1"/>
    <property type="match status" value="1"/>
</dbReference>
<feature type="compositionally biased region" description="Polar residues" evidence="10">
    <location>
        <begin position="53"/>
        <end position="62"/>
    </location>
</feature>
<evidence type="ECO:0000313" key="12">
    <source>
        <dbReference type="EMBL" id="KAJ9156180.1"/>
    </source>
</evidence>
<feature type="compositionally biased region" description="Acidic residues" evidence="10">
    <location>
        <begin position="737"/>
        <end position="747"/>
    </location>
</feature>
<feature type="compositionally biased region" description="Basic and acidic residues" evidence="10">
    <location>
        <begin position="673"/>
        <end position="685"/>
    </location>
</feature>
<keyword evidence="9" id="KW-0539">Nucleus</keyword>
<gene>
    <name evidence="12" type="ORF">NKR23_g1060</name>
</gene>
<reference evidence="12" key="1">
    <citation type="submission" date="2022-07" db="EMBL/GenBank/DDBJ databases">
        <title>Fungi with potential for degradation of polypropylene.</title>
        <authorList>
            <person name="Gostincar C."/>
        </authorList>
    </citation>
    <scope>NUCLEOTIDE SEQUENCE</scope>
    <source>
        <strain evidence="12">EXF-13308</strain>
    </source>
</reference>
<feature type="region of interest" description="Disordered" evidence="10">
    <location>
        <begin position="367"/>
        <end position="500"/>
    </location>
</feature>
<feature type="compositionally biased region" description="Basic residues" evidence="10">
    <location>
        <begin position="372"/>
        <end position="381"/>
    </location>
</feature>
<dbReference type="PANTHER" id="PTHR11618:SF4">
    <property type="entry name" value="TRANSCRIPTION FACTOR IIIB 90 KDA SUBUNIT"/>
    <property type="match status" value="1"/>
</dbReference>
<dbReference type="InterPro" id="IPR013763">
    <property type="entry name" value="Cyclin-like_dom"/>
</dbReference>
<dbReference type="GO" id="GO:0000995">
    <property type="term" value="F:RNA polymerase III general transcription initiation factor activity"/>
    <property type="evidence" value="ECO:0007669"/>
    <property type="project" value="TreeGrafter"/>
</dbReference>
<sequence>MASIVKVPQKAFKIKPRALQRVNPAREINDREYRRKQQQTKQTDQRPRAQAGTCRSSSTSKDCPNKKCPNPHIVDGVCEGCGREVDDGSELVAEPTFSQKANGAMEAHGTRVSNDSAGYIPSGGARYRRVAGGGDALAAERGTRAKKIREAKTTMEGLAIRLRTGPQSVVGGVAAYKTACATSFTTGRGMQEVVAACFYLACRQEKPCTVMLIDIADLVEIDVFKLGRVFKKFIRANPGLEDTVNCIVPEELVFSFAVRLEFNRVTLKIAQAAVRIMQRMDRDWIVVGRRPAGICGSALIMAARMYNFRRTPMEVAIIAKTTMATLTNRLEEFRDLQSARMNIDDFMKKDLLEPQHDPPCVYRKSAAYQAKMQKKQTGKRKRSEEDTGEESAATSSGSSSPQPSEVRKDADGFAIPPIPARRSTRASSQTDVADAPASKKRRLKSKTQQAVDEVTDDLDTQLDVIARKYGSPPLTPEGDDDDDSSPPIEPHFGEKQMAGTPALVIDTAWELDEQAIEAEITQSLNDPSTAEHAKAYASASERATAMVLLEHSRAEEARSGRPAIYQDAVRDDAEVGEDEFADDPEVRDCKLGEAEVRIKEQIWLNENKSWLREQQEKQWVAKTAPPKKKRNRGKKARIGEGQEGAASSAGEAAKEAMSKRAVSNRINPNAIKKMLDDTRAERRALQDTAARKQAATPRESPAPNEPAITTASTDSESATPEPSVGENRAASEVPSTTEDDEDDETEETVCNIAKNAYVGQNKSFANPVDSYSHDDTYGEYFNDDYVDYEEDIDPFGNDDQGGDDDYY</sequence>
<evidence type="ECO:0000259" key="11">
    <source>
        <dbReference type="SMART" id="SM00385"/>
    </source>
</evidence>
<evidence type="ECO:0000256" key="6">
    <source>
        <dbReference type="ARBA" id="ARBA00023015"/>
    </source>
</evidence>
<dbReference type="Proteomes" id="UP001174694">
    <property type="component" value="Unassembled WGS sequence"/>
</dbReference>
<keyword evidence="4" id="KW-0863">Zinc-finger</keyword>
<dbReference type="AlphaFoldDB" id="A0AA38S4M3"/>
<protein>
    <submittedName>
        <fullName evidence="12">Transcription initiation factor iib</fullName>
    </submittedName>
</protein>
<feature type="domain" description="Cyclin-like" evidence="11">
    <location>
        <begin position="251"/>
        <end position="335"/>
    </location>
</feature>
<evidence type="ECO:0000256" key="9">
    <source>
        <dbReference type="ARBA" id="ARBA00023242"/>
    </source>
</evidence>
<feature type="region of interest" description="Disordered" evidence="10">
    <location>
        <begin position="615"/>
        <end position="748"/>
    </location>
</feature>
<dbReference type="SUPFAM" id="SSF47954">
    <property type="entry name" value="Cyclin-like"/>
    <property type="match status" value="2"/>
</dbReference>
<name>A0AA38S4M3_9PEZI</name>
<dbReference type="InterPro" id="IPR000812">
    <property type="entry name" value="TFIIB"/>
</dbReference>
<dbReference type="FunFam" id="1.10.472.10:FF:000002">
    <property type="entry name" value="Transcription factor IIIB 90 kDa subunit"/>
    <property type="match status" value="1"/>
</dbReference>
<dbReference type="GO" id="GO:0097550">
    <property type="term" value="C:transcription preinitiation complex"/>
    <property type="evidence" value="ECO:0007669"/>
    <property type="project" value="TreeGrafter"/>
</dbReference>
<comment type="similarity">
    <text evidence="2">Belongs to the TFIIB family.</text>
</comment>
<dbReference type="Gene3D" id="1.10.472.10">
    <property type="entry name" value="Cyclin-like"/>
    <property type="match status" value="2"/>
</dbReference>
<dbReference type="Pfam" id="PF00382">
    <property type="entry name" value="TFIIB"/>
    <property type="match status" value="2"/>
</dbReference>
<keyword evidence="13" id="KW-1185">Reference proteome</keyword>
<dbReference type="SMART" id="SM00385">
    <property type="entry name" value="CYCLIN"/>
    <property type="match status" value="2"/>
</dbReference>
<keyword evidence="5" id="KW-0862">Zinc</keyword>
<feature type="domain" description="Cyclin-like" evidence="11">
    <location>
        <begin position="153"/>
        <end position="235"/>
    </location>
</feature>
<evidence type="ECO:0000256" key="1">
    <source>
        <dbReference type="ARBA" id="ARBA00004123"/>
    </source>
</evidence>
<dbReference type="InterPro" id="IPR011665">
    <property type="entry name" value="BRF1_TBP-bd_dom"/>
</dbReference>
<dbReference type="InterPro" id="IPR013150">
    <property type="entry name" value="TFIIB_cyclin"/>
</dbReference>
<evidence type="ECO:0000256" key="4">
    <source>
        <dbReference type="ARBA" id="ARBA00022771"/>
    </source>
</evidence>
<feature type="compositionally biased region" description="Polar residues" evidence="10">
    <location>
        <begin position="707"/>
        <end position="720"/>
    </location>
</feature>
<keyword evidence="3" id="KW-0479">Metal-binding</keyword>
<comment type="caution">
    <text evidence="12">The sequence shown here is derived from an EMBL/GenBank/DDBJ whole genome shotgun (WGS) entry which is preliminary data.</text>
</comment>
<dbReference type="GO" id="GO:0001006">
    <property type="term" value="F:RNA polymerase III type 3 promoter sequence-specific DNA binding"/>
    <property type="evidence" value="ECO:0007669"/>
    <property type="project" value="TreeGrafter"/>
</dbReference>
<dbReference type="GO" id="GO:0000126">
    <property type="term" value="C:transcription factor TFIIIB complex"/>
    <property type="evidence" value="ECO:0007669"/>
    <property type="project" value="TreeGrafter"/>
</dbReference>
<dbReference type="GO" id="GO:0070897">
    <property type="term" value="P:transcription preinitiation complex assembly"/>
    <property type="evidence" value="ECO:0007669"/>
    <property type="project" value="InterPro"/>
</dbReference>
<proteinExistence type="inferred from homology"/>
<keyword evidence="7" id="KW-0010">Activator</keyword>
<accession>A0AA38S4M3</accession>